<evidence type="ECO:0000313" key="1">
    <source>
        <dbReference type="EMBL" id="KAG0437510.1"/>
    </source>
</evidence>
<accession>A0AC60QND6</accession>
<organism evidence="1 2">
    <name type="scientific">Ixodes persulcatus</name>
    <name type="common">Taiga tick</name>
    <dbReference type="NCBI Taxonomy" id="34615"/>
    <lineage>
        <taxon>Eukaryota</taxon>
        <taxon>Metazoa</taxon>
        <taxon>Ecdysozoa</taxon>
        <taxon>Arthropoda</taxon>
        <taxon>Chelicerata</taxon>
        <taxon>Arachnida</taxon>
        <taxon>Acari</taxon>
        <taxon>Parasitiformes</taxon>
        <taxon>Ixodida</taxon>
        <taxon>Ixodoidea</taxon>
        <taxon>Ixodidae</taxon>
        <taxon>Ixodinae</taxon>
        <taxon>Ixodes</taxon>
    </lineage>
</organism>
<evidence type="ECO:0000313" key="2">
    <source>
        <dbReference type="Proteomes" id="UP000805193"/>
    </source>
</evidence>
<reference evidence="1 2" key="1">
    <citation type="journal article" date="2020" name="Cell">
        <title>Large-Scale Comparative Analyses of Tick Genomes Elucidate Their Genetic Diversity and Vector Capacities.</title>
        <authorList>
            <consortium name="Tick Genome and Microbiome Consortium (TIGMIC)"/>
            <person name="Jia N."/>
            <person name="Wang J."/>
            <person name="Shi W."/>
            <person name="Du L."/>
            <person name="Sun Y."/>
            <person name="Zhan W."/>
            <person name="Jiang J.F."/>
            <person name="Wang Q."/>
            <person name="Zhang B."/>
            <person name="Ji P."/>
            <person name="Bell-Sakyi L."/>
            <person name="Cui X.M."/>
            <person name="Yuan T.T."/>
            <person name="Jiang B.G."/>
            <person name="Yang W.F."/>
            <person name="Lam T.T."/>
            <person name="Chang Q.C."/>
            <person name="Ding S.J."/>
            <person name="Wang X.J."/>
            <person name="Zhu J.G."/>
            <person name="Ruan X.D."/>
            <person name="Zhao L."/>
            <person name="Wei J.T."/>
            <person name="Ye R.Z."/>
            <person name="Que T.C."/>
            <person name="Du C.H."/>
            <person name="Zhou Y.H."/>
            <person name="Cheng J.X."/>
            <person name="Dai P.F."/>
            <person name="Guo W.B."/>
            <person name="Han X.H."/>
            <person name="Huang E.J."/>
            <person name="Li L.F."/>
            <person name="Wei W."/>
            <person name="Gao Y.C."/>
            <person name="Liu J.Z."/>
            <person name="Shao H.Z."/>
            <person name="Wang X."/>
            <person name="Wang C.C."/>
            <person name="Yang T.C."/>
            <person name="Huo Q.B."/>
            <person name="Li W."/>
            <person name="Chen H.Y."/>
            <person name="Chen S.E."/>
            <person name="Zhou L.G."/>
            <person name="Ni X.B."/>
            <person name="Tian J.H."/>
            <person name="Sheng Y."/>
            <person name="Liu T."/>
            <person name="Pan Y.S."/>
            <person name="Xia L.Y."/>
            <person name="Li J."/>
            <person name="Zhao F."/>
            <person name="Cao W.C."/>
        </authorList>
    </citation>
    <scope>NUCLEOTIDE SEQUENCE [LARGE SCALE GENOMIC DNA]</scope>
    <source>
        <strain evidence="1">Iper-2018</strain>
    </source>
</reference>
<dbReference type="EMBL" id="JABSTQ010006322">
    <property type="protein sequence ID" value="KAG0437510.1"/>
    <property type="molecule type" value="Genomic_DNA"/>
</dbReference>
<sequence length="443" mass="47655">MAAGNFALRDLMFLADVATSTGLAERNSAAMTAALSPDTPTVSPVVSMPQSTEMSRESTALVAAFAHALQSMQRETPTPKTLIRIPVPEYSGHSDRAMSATDFLLAIQRYRKATGLTEKETLGRVLPVALVGPAATWYRLVGESAGTLDEFTALFRQEFLPADYLPRMRRELEERTQAPAEPFAEYLRAMQELLQIADPNATNQEQVERVVRQAHPTFSRYLRGRPFGSLSELAQEARRVQADILAERRYHLPPAPTDTLEPRCAWHGPVPRGYRRGEAAMAAARGEPSGNPWELTDDALEPGSRRGGSAALHATEFRPTGATRIATAQEQAAANPLPQRAYSPAGTTAGGASLDVRDATQDAGVQCSVTLDFQPRIAPGGLSQLGHNRSPSSVHLSGGGGAVSWWPGRLFKDPVSPEAAAKPKSTQSAVRGAVAAHPRPRAN</sequence>
<comment type="caution">
    <text evidence="1">The sequence shown here is derived from an EMBL/GenBank/DDBJ whole genome shotgun (WGS) entry which is preliminary data.</text>
</comment>
<proteinExistence type="predicted"/>
<protein>
    <submittedName>
        <fullName evidence="1">Uncharacterized protein</fullName>
    </submittedName>
</protein>
<name>A0AC60QND6_IXOPE</name>
<keyword evidence="2" id="KW-1185">Reference proteome</keyword>
<gene>
    <name evidence="1" type="ORF">HPB47_017411</name>
</gene>
<dbReference type="Proteomes" id="UP000805193">
    <property type="component" value="Unassembled WGS sequence"/>
</dbReference>